<protein>
    <recommendedName>
        <fullName evidence="3">PiggyBac transposable element-derived protein domain-containing protein</fullName>
    </recommendedName>
</protein>
<sequence length="98" mass="11613">MMNKMHHRLQSDEILMRLVCGTCRIVTDTRVPLLFYDNWFLSLDLSQTLNEQGILTLATVRVNRLKSCALELDYKMESVDLDDMLIELYRINFKSRKK</sequence>
<gene>
    <name evidence="1" type="ORF">QYM36_011854</name>
</gene>
<proteinExistence type="predicted"/>
<dbReference type="Proteomes" id="UP001187531">
    <property type="component" value="Unassembled WGS sequence"/>
</dbReference>
<comment type="caution">
    <text evidence="1">The sequence shown here is derived from an EMBL/GenBank/DDBJ whole genome shotgun (WGS) entry which is preliminary data.</text>
</comment>
<dbReference type="PANTHER" id="PTHR47272:SF1">
    <property type="entry name" value="PIGGYBAC TRANSPOSABLE ELEMENT-DERIVED PROTEIN 3-LIKE"/>
    <property type="match status" value="1"/>
</dbReference>
<dbReference type="EMBL" id="JAVRJZ010000016">
    <property type="protein sequence ID" value="KAK2710464.1"/>
    <property type="molecule type" value="Genomic_DNA"/>
</dbReference>
<dbReference type="AlphaFoldDB" id="A0AA88HHM5"/>
<keyword evidence="2" id="KW-1185">Reference proteome</keyword>
<evidence type="ECO:0000313" key="2">
    <source>
        <dbReference type="Proteomes" id="UP001187531"/>
    </source>
</evidence>
<evidence type="ECO:0000313" key="1">
    <source>
        <dbReference type="EMBL" id="KAK2710464.1"/>
    </source>
</evidence>
<dbReference type="PANTHER" id="PTHR47272">
    <property type="entry name" value="DDE_TNP_1_7 DOMAIN-CONTAINING PROTEIN"/>
    <property type="match status" value="1"/>
</dbReference>
<organism evidence="1 2">
    <name type="scientific">Artemia franciscana</name>
    <name type="common">Brine shrimp</name>
    <name type="synonym">Artemia sanfranciscana</name>
    <dbReference type="NCBI Taxonomy" id="6661"/>
    <lineage>
        <taxon>Eukaryota</taxon>
        <taxon>Metazoa</taxon>
        <taxon>Ecdysozoa</taxon>
        <taxon>Arthropoda</taxon>
        <taxon>Crustacea</taxon>
        <taxon>Branchiopoda</taxon>
        <taxon>Anostraca</taxon>
        <taxon>Artemiidae</taxon>
        <taxon>Artemia</taxon>
    </lineage>
</organism>
<reference evidence="1" key="1">
    <citation type="submission" date="2023-07" db="EMBL/GenBank/DDBJ databases">
        <title>Chromosome-level genome assembly of Artemia franciscana.</title>
        <authorList>
            <person name="Jo E."/>
        </authorList>
    </citation>
    <scope>NUCLEOTIDE SEQUENCE</scope>
    <source>
        <tissue evidence="1">Whole body</tissue>
    </source>
</reference>
<evidence type="ECO:0008006" key="3">
    <source>
        <dbReference type="Google" id="ProtNLM"/>
    </source>
</evidence>
<accession>A0AA88HHM5</accession>
<name>A0AA88HHM5_ARTSF</name>